<reference evidence="2 3" key="1">
    <citation type="submission" date="2020-07" db="EMBL/GenBank/DDBJ databases">
        <authorList>
            <person name="Maaloum M."/>
        </authorList>
    </citation>
    <scope>NUCLEOTIDE SEQUENCE [LARGE SCALE GENOMIC DNA]</scope>
    <source>
        <strain evidence="2 3">GCS-AN-3</strain>
    </source>
</reference>
<gene>
    <name evidence="2" type="ORF">H0I39_10460</name>
</gene>
<feature type="transmembrane region" description="Helical" evidence="1">
    <location>
        <begin position="99"/>
        <end position="116"/>
    </location>
</feature>
<organism evidence="2 3">
    <name type="scientific">Ottowia beijingensis</name>
    <dbReference type="NCBI Taxonomy" id="1207057"/>
    <lineage>
        <taxon>Bacteria</taxon>
        <taxon>Pseudomonadati</taxon>
        <taxon>Pseudomonadota</taxon>
        <taxon>Betaproteobacteria</taxon>
        <taxon>Burkholderiales</taxon>
        <taxon>Comamonadaceae</taxon>
        <taxon>Ottowia</taxon>
    </lineage>
</organism>
<comment type="caution">
    <text evidence="2">The sequence shown here is derived from an EMBL/GenBank/DDBJ whole genome shotgun (WGS) entry which is preliminary data.</text>
</comment>
<keyword evidence="1" id="KW-0812">Transmembrane</keyword>
<keyword evidence="1" id="KW-0472">Membrane</keyword>
<feature type="transmembrane region" description="Helical" evidence="1">
    <location>
        <begin position="17"/>
        <end position="37"/>
    </location>
</feature>
<dbReference type="Proteomes" id="UP000589716">
    <property type="component" value="Unassembled WGS sequence"/>
</dbReference>
<evidence type="ECO:0000256" key="1">
    <source>
        <dbReference type="SAM" id="Phobius"/>
    </source>
</evidence>
<keyword evidence="1" id="KW-1133">Transmembrane helix</keyword>
<evidence type="ECO:0000313" key="2">
    <source>
        <dbReference type="EMBL" id="NZA02066.1"/>
    </source>
</evidence>
<dbReference type="RefSeq" id="WP_180550435.1">
    <property type="nucleotide sequence ID" value="NZ_DAIPTI010000068.1"/>
</dbReference>
<sequence length="218" mass="23751">MSVLPARRPPDDSPADWRVLALAAVPPLAVLVLRVLMPGQPEGDGLYPVTAASMVSDPGEAFWLAARPLLYGLLVIGAVLGGLWLAVRRLGWPRIRATVLALWVLMWTAMGAWLVASEMNRNGRQPLPEQSARVLLAREMQPTKRRPGGTEVYFERQGDATPQRLFVEDAPVTAFAPGSIARLHAHAGRWWGQWGRLESRLELPRPPVSAPAGRAPGG</sequence>
<protein>
    <submittedName>
        <fullName evidence="2">Uncharacterized protein</fullName>
    </submittedName>
</protein>
<proteinExistence type="predicted"/>
<evidence type="ECO:0000313" key="3">
    <source>
        <dbReference type="Proteomes" id="UP000589716"/>
    </source>
</evidence>
<keyword evidence="3" id="KW-1185">Reference proteome</keyword>
<accession>A0A853INN6</accession>
<dbReference type="EMBL" id="JACCKX010000001">
    <property type="protein sequence ID" value="NZA02066.1"/>
    <property type="molecule type" value="Genomic_DNA"/>
</dbReference>
<name>A0A853INN6_9BURK</name>
<dbReference type="AlphaFoldDB" id="A0A853INN6"/>
<feature type="transmembrane region" description="Helical" evidence="1">
    <location>
        <begin position="69"/>
        <end position="87"/>
    </location>
</feature>